<evidence type="ECO:0000313" key="2">
    <source>
        <dbReference type="Proteomes" id="UP000228777"/>
    </source>
</evidence>
<reference evidence="2" key="1">
    <citation type="submission" date="2017-09" db="EMBL/GenBank/DDBJ databases">
        <title>Depth-based differentiation of microbial function through sediment-hosted aquifers and enrichment of novel symbionts in the deep terrestrial subsurface.</title>
        <authorList>
            <person name="Probst A.J."/>
            <person name="Ladd B."/>
            <person name="Jarett J.K."/>
            <person name="Geller-Mcgrath D.E."/>
            <person name="Sieber C.M.K."/>
            <person name="Emerson J.B."/>
            <person name="Anantharaman K."/>
            <person name="Thomas B.C."/>
            <person name="Malmstrom R."/>
            <person name="Stieglmeier M."/>
            <person name="Klingl A."/>
            <person name="Woyke T."/>
            <person name="Ryan C.M."/>
            <person name="Banfield J.F."/>
        </authorList>
    </citation>
    <scope>NUCLEOTIDE SEQUENCE [LARGE SCALE GENOMIC DNA]</scope>
</reference>
<accession>A0A2M6Z1T4</accession>
<organism evidence="1 2">
    <name type="scientific">bacterium (Candidatus Gribaldobacteria) CG07_land_8_20_14_0_80_33_18</name>
    <dbReference type="NCBI Taxonomy" id="2014272"/>
    <lineage>
        <taxon>Bacteria</taxon>
        <taxon>Candidatus Gribaldobacteria</taxon>
    </lineage>
</organism>
<dbReference type="EMBL" id="PEWP01000057">
    <property type="protein sequence ID" value="PIU46346.1"/>
    <property type="molecule type" value="Genomic_DNA"/>
</dbReference>
<evidence type="ECO:0000313" key="1">
    <source>
        <dbReference type="EMBL" id="PIU46346.1"/>
    </source>
</evidence>
<proteinExistence type="predicted"/>
<protein>
    <submittedName>
        <fullName evidence="1">Uncharacterized protein</fullName>
    </submittedName>
</protein>
<sequence length="139" mass="16134">MFEKLIVGKQYFDKVFQETETNNYIFGKKRIIEGECGVGFNLWKPIAADCYIGELSKAATWLAANYAPELTGERIFLTNFDLPEPKNVLFFDKNLELYFKVWLLGWWKQSRVLDFKGEVLTSGTHTLEPILTASFDLEY</sequence>
<name>A0A2M6Z1T4_9BACT</name>
<dbReference type="AlphaFoldDB" id="A0A2M6Z1T4"/>
<comment type="caution">
    <text evidence="1">The sequence shown here is derived from an EMBL/GenBank/DDBJ whole genome shotgun (WGS) entry which is preliminary data.</text>
</comment>
<gene>
    <name evidence="1" type="ORF">COS93_02835</name>
</gene>
<dbReference type="Proteomes" id="UP000228777">
    <property type="component" value="Unassembled WGS sequence"/>
</dbReference>